<dbReference type="EMBL" id="BLAL01000315">
    <property type="protein sequence ID" value="GET02845.1"/>
    <property type="molecule type" value="Genomic_DNA"/>
</dbReference>
<evidence type="ECO:0000313" key="2">
    <source>
        <dbReference type="Proteomes" id="UP000615446"/>
    </source>
</evidence>
<reference evidence="1" key="1">
    <citation type="submission" date="2019-10" db="EMBL/GenBank/DDBJ databases">
        <title>Conservation and host-specific expression of non-tandemly repeated heterogenous ribosome RNA gene in arbuscular mycorrhizal fungi.</title>
        <authorList>
            <person name="Maeda T."/>
            <person name="Kobayashi Y."/>
            <person name="Nakagawa T."/>
            <person name="Ezawa T."/>
            <person name="Yamaguchi K."/>
            <person name="Bino T."/>
            <person name="Nishimoto Y."/>
            <person name="Shigenobu S."/>
            <person name="Kawaguchi M."/>
        </authorList>
    </citation>
    <scope>NUCLEOTIDE SEQUENCE</scope>
    <source>
        <strain evidence="1">HR1</strain>
    </source>
</reference>
<organism evidence="1 2">
    <name type="scientific">Rhizophagus clarus</name>
    <dbReference type="NCBI Taxonomy" id="94130"/>
    <lineage>
        <taxon>Eukaryota</taxon>
        <taxon>Fungi</taxon>
        <taxon>Fungi incertae sedis</taxon>
        <taxon>Mucoromycota</taxon>
        <taxon>Glomeromycotina</taxon>
        <taxon>Glomeromycetes</taxon>
        <taxon>Glomerales</taxon>
        <taxon>Glomeraceae</taxon>
        <taxon>Rhizophagus</taxon>
    </lineage>
</organism>
<evidence type="ECO:0008006" key="3">
    <source>
        <dbReference type="Google" id="ProtNLM"/>
    </source>
</evidence>
<gene>
    <name evidence="1" type="ORF">RCL2_002921300</name>
</gene>
<proteinExistence type="predicted"/>
<dbReference type="Proteomes" id="UP000615446">
    <property type="component" value="Unassembled WGS sequence"/>
</dbReference>
<name>A0A8H3R7M3_9GLOM</name>
<dbReference type="InterPro" id="IPR032675">
    <property type="entry name" value="LRR_dom_sf"/>
</dbReference>
<comment type="caution">
    <text evidence="1">The sequence shown here is derived from an EMBL/GenBank/DDBJ whole genome shotgun (WGS) entry which is preliminary data.</text>
</comment>
<accession>A0A8H3R7M3</accession>
<dbReference type="AlphaFoldDB" id="A0A8H3R7M3"/>
<sequence>MLSSVLPVFYHRVYFPNLGIDKKKLNFKMDGLSIEVLREIFLYLKDEYSSDDLFSALMVNRRWCKTVVPILWEAPFNKQNYNKQHSKCIRTYLSNAGEKLTSVLTSHGVDLSSCSNGTIFDYASYLRHLPLLELLQNIKYYFLPPEMLADPFKQPEDDSYFKNMLVFAVLCILFTKHSSYIRTLRIVNDPDLQHLNVVVARLLNLSGATISLSGLQYFQCHSLTKEDVSPLYSEMAEVCKSIIRMDINSVIRSEEKALSSLIKAQKNLKYLTIRSEEINFIPALESIESQSSSLIRLRLECLFLDVATNNALNSLKSCKNLRSLILRNCYELECPRVLEISKSFPLLEEFYYGGCFEMPEEFITGILKTSNSNLRRLTLKDYTPGVIIAIITYCKNIQELYLLELDEDDILSIFRNCTQLKHFTFNGGENVKADDLFRKMASCIPKSLEYMCIFMDLKEHWVFSSKALKDFLDIATSHSFKYLTVNHRDFTEDDEEMNPTFPEYATMTTFDNEHLEVIKQSKINFHTHCGYMLVEYPDFITEINIPDLREIPLFKRWYHILGQSWTERLIDSSW</sequence>
<protein>
    <recommendedName>
        <fullName evidence="3">F-box domain-containing protein</fullName>
    </recommendedName>
</protein>
<evidence type="ECO:0000313" key="1">
    <source>
        <dbReference type="EMBL" id="GET02845.1"/>
    </source>
</evidence>
<dbReference type="SUPFAM" id="SSF52047">
    <property type="entry name" value="RNI-like"/>
    <property type="match status" value="1"/>
</dbReference>
<dbReference type="OrthoDB" id="2332129at2759"/>
<dbReference type="Gene3D" id="3.80.10.10">
    <property type="entry name" value="Ribonuclease Inhibitor"/>
    <property type="match status" value="1"/>
</dbReference>